<dbReference type="SMART" id="SM01110">
    <property type="entry name" value="Cutinase"/>
    <property type="match status" value="1"/>
</dbReference>
<reference evidence="4" key="1">
    <citation type="submission" date="2021-02" db="EMBL/GenBank/DDBJ databases">
        <authorList>
            <person name="Nieuwenhuis M."/>
            <person name="Van De Peppel L.J.J."/>
        </authorList>
    </citation>
    <scope>NUCLEOTIDE SEQUENCE</scope>
    <source>
        <strain evidence="4">D49</strain>
    </source>
</reference>
<keyword evidence="3" id="KW-0732">Signal</keyword>
<evidence type="ECO:0000256" key="1">
    <source>
        <dbReference type="ARBA" id="ARBA00022801"/>
    </source>
</evidence>
<dbReference type="GO" id="GO:0052689">
    <property type="term" value="F:carboxylic ester hydrolase activity"/>
    <property type="evidence" value="ECO:0007669"/>
    <property type="project" value="UniProtKB-ARBA"/>
</dbReference>
<keyword evidence="5" id="KW-1185">Reference proteome</keyword>
<dbReference type="Pfam" id="PF01083">
    <property type="entry name" value="Cutinase"/>
    <property type="match status" value="1"/>
</dbReference>
<protein>
    <recommendedName>
        <fullName evidence="6">Cutinase</fullName>
    </recommendedName>
</protein>
<evidence type="ECO:0000313" key="4">
    <source>
        <dbReference type="EMBL" id="KAG5653934.1"/>
    </source>
</evidence>
<proteinExistence type="predicted"/>
<dbReference type="PANTHER" id="PTHR33630:SF9">
    <property type="entry name" value="CUTINASE 4"/>
    <property type="match status" value="1"/>
</dbReference>
<keyword evidence="2" id="KW-1015">Disulfide bond</keyword>
<sequence length="147" mass="14772">MVSFKASLLVVAALAVSTTARPVSQSAAADCADVHIISARGSTEAVGEGSISAIVDSIVSGSKQTITREAIVYPATLTDYTNSQSKGVTAMKAQLAAKASACPNTKIVLTGYSQGAHIAGDILAAKASGSANGTLGIVVYDIDKDAR</sequence>
<dbReference type="Gene3D" id="3.40.50.1820">
    <property type="entry name" value="alpha/beta hydrolase"/>
    <property type="match status" value="1"/>
</dbReference>
<dbReference type="AlphaFoldDB" id="A0A9P7GNM3"/>
<organism evidence="4 5">
    <name type="scientific">Sphagnurus paluster</name>
    <dbReference type="NCBI Taxonomy" id="117069"/>
    <lineage>
        <taxon>Eukaryota</taxon>
        <taxon>Fungi</taxon>
        <taxon>Dikarya</taxon>
        <taxon>Basidiomycota</taxon>
        <taxon>Agaricomycotina</taxon>
        <taxon>Agaricomycetes</taxon>
        <taxon>Agaricomycetidae</taxon>
        <taxon>Agaricales</taxon>
        <taxon>Tricholomatineae</taxon>
        <taxon>Lyophyllaceae</taxon>
        <taxon>Sphagnurus</taxon>
    </lineage>
</organism>
<keyword evidence="1" id="KW-0378">Hydrolase</keyword>
<dbReference type="SUPFAM" id="SSF53474">
    <property type="entry name" value="alpha/beta-Hydrolases"/>
    <property type="match status" value="1"/>
</dbReference>
<gene>
    <name evidence="4" type="ORF">H0H81_009291</name>
</gene>
<reference evidence="4" key="2">
    <citation type="submission" date="2021-10" db="EMBL/GenBank/DDBJ databases">
        <title>Phylogenomics reveals ancestral predisposition of the termite-cultivated fungus Termitomyces towards a domesticated lifestyle.</title>
        <authorList>
            <person name="Auxier B."/>
            <person name="Grum-Grzhimaylo A."/>
            <person name="Cardenas M.E."/>
            <person name="Lodge J.D."/>
            <person name="Laessoe T."/>
            <person name="Pedersen O."/>
            <person name="Smith M.E."/>
            <person name="Kuyper T.W."/>
            <person name="Franco-Molano E.A."/>
            <person name="Baroni T.J."/>
            <person name="Aanen D.K."/>
        </authorList>
    </citation>
    <scope>NUCLEOTIDE SEQUENCE</scope>
    <source>
        <strain evidence="4">D49</strain>
    </source>
</reference>
<feature type="chain" id="PRO_5040351385" description="Cutinase" evidence="3">
    <location>
        <begin position="21"/>
        <end position="147"/>
    </location>
</feature>
<accession>A0A9P7GNM3</accession>
<dbReference type="OrthoDB" id="2586582at2759"/>
<evidence type="ECO:0000256" key="3">
    <source>
        <dbReference type="SAM" id="SignalP"/>
    </source>
</evidence>
<name>A0A9P7GNM3_9AGAR</name>
<dbReference type="Proteomes" id="UP000717328">
    <property type="component" value="Unassembled WGS sequence"/>
</dbReference>
<dbReference type="InterPro" id="IPR000675">
    <property type="entry name" value="Cutinase/axe"/>
</dbReference>
<evidence type="ECO:0000313" key="5">
    <source>
        <dbReference type="Proteomes" id="UP000717328"/>
    </source>
</evidence>
<evidence type="ECO:0000256" key="2">
    <source>
        <dbReference type="ARBA" id="ARBA00023157"/>
    </source>
</evidence>
<comment type="caution">
    <text evidence="4">The sequence shown here is derived from an EMBL/GenBank/DDBJ whole genome shotgun (WGS) entry which is preliminary data.</text>
</comment>
<dbReference type="InterPro" id="IPR029058">
    <property type="entry name" value="AB_hydrolase_fold"/>
</dbReference>
<dbReference type="PANTHER" id="PTHR33630">
    <property type="entry name" value="CUTINASE RV1984C-RELATED-RELATED"/>
    <property type="match status" value="1"/>
</dbReference>
<dbReference type="EMBL" id="JABCKI010000027">
    <property type="protein sequence ID" value="KAG5653934.1"/>
    <property type="molecule type" value="Genomic_DNA"/>
</dbReference>
<feature type="signal peptide" evidence="3">
    <location>
        <begin position="1"/>
        <end position="20"/>
    </location>
</feature>
<evidence type="ECO:0008006" key="6">
    <source>
        <dbReference type="Google" id="ProtNLM"/>
    </source>
</evidence>